<reference evidence="5" key="1">
    <citation type="submission" date="2020-07" db="EMBL/GenBank/DDBJ databases">
        <title>Huge and variable diversity of episymbiotic CPR bacteria and DPANN archaea in groundwater ecosystems.</title>
        <authorList>
            <person name="He C.Y."/>
            <person name="Keren R."/>
            <person name="Whittaker M."/>
            <person name="Farag I.F."/>
            <person name="Doudna J."/>
            <person name="Cate J.H.D."/>
            <person name="Banfield J.F."/>
        </authorList>
    </citation>
    <scope>NUCLEOTIDE SEQUENCE</scope>
    <source>
        <strain evidence="5">NC_groundwater_1296_Ag_S-0.2um_52_80</strain>
    </source>
</reference>
<dbReference type="InterPro" id="IPR030391">
    <property type="entry name" value="MeTrfase_TrmA_CS"/>
</dbReference>
<feature type="binding site" evidence="4">
    <location>
        <position position="314"/>
    </location>
    <ligand>
        <name>S-adenosyl-L-methionine</name>
        <dbReference type="ChEBI" id="CHEBI:59789"/>
    </ligand>
</feature>
<evidence type="ECO:0000256" key="4">
    <source>
        <dbReference type="PROSITE-ProRule" id="PRU01024"/>
    </source>
</evidence>
<sequence>MKQKDELKRIAAGLAQLHGHEPECAHQKQECNGCPLMGLSYEGQLAAKKEYLGALFGKEVEMEAAPAQFAYRNKADLSYMDGTLGYRRRDDHSENFALGKCWLLSEKANATARLTARLLQKAGIASADVMKRRKGLGYVTIRESRAGEQMLNFTFFGEIDESAAGICAELLSSGVQSVNLLLNRTWSDDAHGETVNIFGKEAIREEILGKEFAIRANTFFQTNAASAERIFGIVRGFVPSGASVLDLYCGVGTISMAVAEKCGKVLGVEISGESVAGAKENAAMNGIRNAEFIAGNVDEVLKTLPHEFGTVIADPPRSGLNAKTIRRMLRLGPDRIIYVSCNPAMLAQNIKQIEGFEVTYLRAFDQFPHTGHMEMLCVLEKAGK</sequence>
<name>A0A8T3YMF1_9ARCH</name>
<dbReference type="InterPro" id="IPR029063">
    <property type="entry name" value="SAM-dependent_MTases_sf"/>
</dbReference>
<accession>A0A8T3YMF1</accession>
<dbReference type="GO" id="GO:0032259">
    <property type="term" value="P:methylation"/>
    <property type="evidence" value="ECO:0007669"/>
    <property type="project" value="UniProtKB-KW"/>
</dbReference>
<dbReference type="EC" id="2.1.1.190" evidence="5"/>
<dbReference type="Pfam" id="PF05958">
    <property type="entry name" value="tRNA_U5-meth_tr"/>
    <property type="match status" value="1"/>
</dbReference>
<dbReference type="PROSITE" id="PS01231">
    <property type="entry name" value="TRMA_2"/>
    <property type="match status" value="1"/>
</dbReference>
<evidence type="ECO:0000256" key="1">
    <source>
        <dbReference type="ARBA" id="ARBA00022603"/>
    </source>
</evidence>
<organism evidence="5 6">
    <name type="scientific">Candidatus Iainarchaeum sp</name>
    <dbReference type="NCBI Taxonomy" id="3101447"/>
    <lineage>
        <taxon>Archaea</taxon>
        <taxon>Candidatus Iainarchaeota</taxon>
        <taxon>Candidatus Iainarchaeia</taxon>
        <taxon>Candidatus Iainarchaeales</taxon>
        <taxon>Candidatus Iainarchaeaceae</taxon>
        <taxon>Candidatus Iainarchaeum</taxon>
    </lineage>
</organism>
<proteinExistence type="inferred from homology"/>
<dbReference type="CDD" id="cd02440">
    <property type="entry name" value="AdoMet_MTases"/>
    <property type="match status" value="1"/>
</dbReference>
<dbReference type="PANTHER" id="PTHR11061:SF30">
    <property type="entry name" value="TRNA (URACIL(54)-C(5))-METHYLTRANSFERASE"/>
    <property type="match status" value="1"/>
</dbReference>
<dbReference type="PROSITE" id="PS51687">
    <property type="entry name" value="SAM_MT_RNA_M5U"/>
    <property type="match status" value="1"/>
</dbReference>
<evidence type="ECO:0000256" key="2">
    <source>
        <dbReference type="ARBA" id="ARBA00022679"/>
    </source>
</evidence>
<feature type="binding site" evidence="4">
    <location>
        <position position="269"/>
    </location>
    <ligand>
        <name>S-adenosyl-L-methionine</name>
        <dbReference type="ChEBI" id="CHEBI:59789"/>
    </ligand>
</feature>
<dbReference type="Gene3D" id="2.40.50.1070">
    <property type="match status" value="1"/>
</dbReference>
<gene>
    <name evidence="5" type="primary">rlmD</name>
    <name evidence="5" type="ORF">HY544_01890</name>
</gene>
<feature type="binding site" evidence="4">
    <location>
        <position position="248"/>
    </location>
    <ligand>
        <name>S-adenosyl-L-methionine</name>
        <dbReference type="ChEBI" id="CHEBI:59789"/>
    </ligand>
</feature>
<dbReference type="PANTHER" id="PTHR11061">
    <property type="entry name" value="RNA M5U METHYLTRANSFERASE"/>
    <property type="match status" value="1"/>
</dbReference>
<evidence type="ECO:0000256" key="3">
    <source>
        <dbReference type="ARBA" id="ARBA00022691"/>
    </source>
</evidence>
<dbReference type="GO" id="GO:0006396">
    <property type="term" value="P:RNA processing"/>
    <property type="evidence" value="ECO:0007669"/>
    <property type="project" value="InterPro"/>
</dbReference>
<dbReference type="InterPro" id="IPR010280">
    <property type="entry name" value="U5_MeTrfase_fam"/>
</dbReference>
<dbReference type="NCBIfam" id="TIGR00479">
    <property type="entry name" value="rumA"/>
    <property type="match status" value="1"/>
</dbReference>
<dbReference type="Gene3D" id="3.40.50.150">
    <property type="entry name" value="Vaccinia Virus protein VP39"/>
    <property type="match status" value="1"/>
</dbReference>
<keyword evidence="3 4" id="KW-0949">S-adenosyl-L-methionine</keyword>
<feature type="binding site" evidence="4">
    <location>
        <position position="221"/>
    </location>
    <ligand>
        <name>S-adenosyl-L-methionine</name>
        <dbReference type="ChEBI" id="CHEBI:59789"/>
    </ligand>
</feature>
<dbReference type="SUPFAM" id="SSF53335">
    <property type="entry name" value="S-adenosyl-L-methionine-dependent methyltransferases"/>
    <property type="match status" value="1"/>
</dbReference>
<dbReference type="GO" id="GO:0008173">
    <property type="term" value="F:RNA methyltransferase activity"/>
    <property type="evidence" value="ECO:0007669"/>
    <property type="project" value="InterPro"/>
</dbReference>
<dbReference type="Proteomes" id="UP000732298">
    <property type="component" value="Unassembled WGS sequence"/>
</dbReference>
<protein>
    <submittedName>
        <fullName evidence="5">23S rRNA (Uracil(1939)-C(5))-methyltransferase RlmD</fullName>
        <ecNumber evidence="5">2.1.1.190</ecNumber>
    </submittedName>
</protein>
<dbReference type="AlphaFoldDB" id="A0A8T3YMF1"/>
<comment type="caution">
    <text evidence="5">The sequence shown here is derived from an EMBL/GenBank/DDBJ whole genome shotgun (WGS) entry which is preliminary data.</text>
</comment>
<keyword evidence="1 4" id="KW-0489">Methyltransferase</keyword>
<evidence type="ECO:0000313" key="6">
    <source>
        <dbReference type="Proteomes" id="UP000732298"/>
    </source>
</evidence>
<evidence type="ECO:0000313" key="5">
    <source>
        <dbReference type="EMBL" id="MBI4210238.1"/>
    </source>
</evidence>
<comment type="similarity">
    <text evidence="4">Belongs to the class I-like SAM-binding methyltransferase superfamily. RNA M5U methyltransferase family.</text>
</comment>
<dbReference type="EMBL" id="JACQPB010000025">
    <property type="protein sequence ID" value="MBI4210238.1"/>
    <property type="molecule type" value="Genomic_DNA"/>
</dbReference>
<feature type="active site" description="Nucleophile" evidence="4">
    <location>
        <position position="341"/>
    </location>
</feature>
<keyword evidence="2 4" id="KW-0808">Transferase</keyword>